<evidence type="ECO:0000313" key="2">
    <source>
        <dbReference type="EMBL" id="PXW46522.1"/>
    </source>
</evidence>
<sequence length="714" mass="81943">MTCWEILGLTPGAEPREIKRRFAQLVKINRPENDPVVYQRLRDAYEQALSCEENPISDGDVWDDEEEVSKRVTPTRIRFPTLNISARSHHQQPIVVSATLSWQSVLDDLFLANESKPQQAEAQLADAVARLSYSDLKSRLQFEEHLALNLSRVFRPLLTLAAAEKFKWYLTSVGNHQAACCVINDKRTLWLLIDAEIAPLFFADMSAIDEIESGDRLKRIYQNYVDDAENRPWFDAAVLMQIARYDLSSAFLGFLVEMLEWSVKPDKSIRCWSLAERFYALEIIHPLGYEKLCAAISAADGVYPTSKTLVSYAKAAEQKHAISRYNLGLLYEQGEDVGQDDNRAFFWFSCAAKQGHADAQHSLGVCYREGKGITQDFQQAIYWFMKSAVQENVYAQYDLGRIYIYEASGMQDYVKAFYWFQKAAQQGFAHAQNHLGWLYYNETTGSRNYQQALRWFTLAAEQHCDVAQYNLGIFYRDGLSGPINYPLAYDYFLKAARQGYAPAQNEVAMMYYHGRGIEQNFQMVIEWYSRSAEQGDAVAQYNLGQLYSDAEIMQPDYAKARYWLTKSAEQEYGDAQFKLGFMYFEGTGVPRDIQKSIFWFTAAGQHENVDAAVMLGKIYIGGEDTIERDYDAGLFWYEKAAKLKHTGAQNMVAFMYANGFGTDTNYILAWAWIIISATPHPKMDKGEIRRKLSARDLAEAEEIAHQYIRRYQLR</sequence>
<keyword evidence="1" id="KW-0143">Chaperone</keyword>
<gene>
    <name evidence="2" type="ORF">DET57_105199</name>
</gene>
<dbReference type="InterPro" id="IPR036869">
    <property type="entry name" value="J_dom_sf"/>
</dbReference>
<dbReference type="EMBL" id="QJJG01000005">
    <property type="protein sequence ID" value="PXW46522.1"/>
    <property type="molecule type" value="Genomic_DNA"/>
</dbReference>
<dbReference type="Pfam" id="PF08238">
    <property type="entry name" value="Sel1"/>
    <property type="match status" value="10"/>
</dbReference>
<dbReference type="SUPFAM" id="SSF46565">
    <property type="entry name" value="Chaperone J-domain"/>
    <property type="match status" value="1"/>
</dbReference>
<dbReference type="InterPro" id="IPR006597">
    <property type="entry name" value="Sel1-like"/>
</dbReference>
<proteinExistence type="predicted"/>
<reference evidence="2 3" key="1">
    <citation type="submission" date="2018-05" db="EMBL/GenBank/DDBJ databases">
        <title>Freshwater and sediment microbial communities from various areas in North America, analyzing microbe dynamics in response to fracking.</title>
        <authorList>
            <person name="Lamendella R."/>
        </authorList>
    </citation>
    <scope>NUCLEOTIDE SEQUENCE [LARGE SCALE GENOMIC DNA]</scope>
    <source>
        <strain evidence="2 3">67</strain>
    </source>
</reference>
<dbReference type="AlphaFoldDB" id="A0A318FWV5"/>
<organism evidence="2 3">
    <name type="scientific">Klebsiella oxytoca</name>
    <dbReference type="NCBI Taxonomy" id="571"/>
    <lineage>
        <taxon>Bacteria</taxon>
        <taxon>Pseudomonadati</taxon>
        <taxon>Pseudomonadota</taxon>
        <taxon>Gammaproteobacteria</taxon>
        <taxon>Enterobacterales</taxon>
        <taxon>Enterobacteriaceae</taxon>
        <taxon>Klebsiella/Raoultella group</taxon>
        <taxon>Klebsiella</taxon>
    </lineage>
</organism>
<dbReference type="InterPro" id="IPR050767">
    <property type="entry name" value="Sel1_AlgK"/>
</dbReference>
<dbReference type="SUPFAM" id="SSF81901">
    <property type="entry name" value="HCP-like"/>
    <property type="match status" value="3"/>
</dbReference>
<protein>
    <submittedName>
        <fullName evidence="2">TPR repeat protein</fullName>
    </submittedName>
</protein>
<dbReference type="Gene3D" id="1.25.40.10">
    <property type="entry name" value="Tetratricopeptide repeat domain"/>
    <property type="match status" value="3"/>
</dbReference>
<comment type="caution">
    <text evidence="2">The sequence shown here is derived from an EMBL/GenBank/DDBJ whole genome shotgun (WGS) entry which is preliminary data.</text>
</comment>
<dbReference type="PANTHER" id="PTHR11102:SF160">
    <property type="entry name" value="ERAD-ASSOCIATED E3 UBIQUITIN-PROTEIN LIGASE COMPONENT HRD3"/>
    <property type="match status" value="1"/>
</dbReference>
<accession>A0A318FWV5</accession>
<name>A0A318FWV5_KLEOX</name>
<dbReference type="InterPro" id="IPR011990">
    <property type="entry name" value="TPR-like_helical_dom_sf"/>
</dbReference>
<dbReference type="Proteomes" id="UP000247485">
    <property type="component" value="Unassembled WGS sequence"/>
</dbReference>
<dbReference type="SMART" id="SM00671">
    <property type="entry name" value="SEL1"/>
    <property type="match status" value="10"/>
</dbReference>
<evidence type="ECO:0000256" key="1">
    <source>
        <dbReference type="ARBA" id="ARBA00023186"/>
    </source>
</evidence>
<dbReference type="RefSeq" id="WP_110273563.1">
    <property type="nucleotide sequence ID" value="NZ_QJJG01000005.1"/>
</dbReference>
<evidence type="ECO:0000313" key="3">
    <source>
        <dbReference type="Proteomes" id="UP000247485"/>
    </source>
</evidence>
<dbReference type="PANTHER" id="PTHR11102">
    <property type="entry name" value="SEL-1-LIKE PROTEIN"/>
    <property type="match status" value="1"/>
</dbReference>